<reference evidence="4" key="1">
    <citation type="submission" date="2016-10" db="EMBL/GenBank/DDBJ databases">
        <authorList>
            <person name="Varghese N."/>
            <person name="Submissions S."/>
        </authorList>
    </citation>
    <scope>NUCLEOTIDE SEQUENCE [LARGE SCALE GENOMIC DNA]</scope>
    <source>
        <strain evidence="4">DSM 173</strain>
    </source>
</reference>
<evidence type="ECO:0000259" key="2">
    <source>
        <dbReference type="Pfam" id="PF01051"/>
    </source>
</evidence>
<dbReference type="SUPFAM" id="SSF46785">
    <property type="entry name" value="Winged helix' DNA-binding domain"/>
    <property type="match status" value="2"/>
</dbReference>
<feature type="domain" description="Initiator Rep protein WH1" evidence="2">
    <location>
        <begin position="9"/>
        <end position="159"/>
    </location>
</feature>
<dbReference type="InterPro" id="IPR036388">
    <property type="entry name" value="WH-like_DNA-bd_sf"/>
</dbReference>
<dbReference type="Pfam" id="PF01051">
    <property type="entry name" value="Rep3_N"/>
    <property type="match status" value="1"/>
</dbReference>
<dbReference type="InterPro" id="IPR000525">
    <property type="entry name" value="Initiator_Rep_WH1"/>
</dbReference>
<dbReference type="Pfam" id="PF21205">
    <property type="entry name" value="Rep3_C"/>
    <property type="match status" value="1"/>
</dbReference>
<keyword evidence="4" id="KW-1185">Reference proteome</keyword>
<dbReference type="OrthoDB" id="9122127at2"/>
<dbReference type="RefSeq" id="WP_091332427.1">
    <property type="nucleotide sequence ID" value="NZ_FNOW01000007.1"/>
</dbReference>
<sequence length="284" mass="32792">MPRKPNVVVTKSNHLVEATYALSLAEQRLLLLLLALAHVDSRQPLTVGMCHTIRLTDVMEVYGVSRPQAYELLCQVAQRLYARSVVIHGPFAHQPDIAQIETRWVASIRYHDGQGALSLVFAPDILPFLSQLRERFTSYRLKSVASMTSGYAIRIYEMLVQWREAGSRTIELRWLREHLDLGEKYPNIRDFKNRILNPAIAQINAHSDLCVNWEQHKRGRVVYALTFIFSPKTEPPQSDDPFLTPSESKPLKVPLTREYVQQHAQPGESWDDAWERLRRKQDKL</sequence>
<evidence type="ECO:0000313" key="4">
    <source>
        <dbReference type="Proteomes" id="UP000198672"/>
    </source>
</evidence>
<accession>A0A1H3D0I2</accession>
<name>A0A1H3D0I2_ALLWA</name>
<protein>
    <submittedName>
        <fullName evidence="3">Initiator Replication protein</fullName>
    </submittedName>
</protein>
<proteinExistence type="inferred from homology"/>
<dbReference type="AlphaFoldDB" id="A0A1H3D0I2"/>
<evidence type="ECO:0000313" key="3">
    <source>
        <dbReference type="EMBL" id="SDX59846.1"/>
    </source>
</evidence>
<dbReference type="STRING" id="61595.SAMN05421644_10775"/>
<dbReference type="GO" id="GO:0006270">
    <property type="term" value="P:DNA replication initiation"/>
    <property type="evidence" value="ECO:0007669"/>
    <property type="project" value="InterPro"/>
</dbReference>
<dbReference type="EMBL" id="FNOW01000007">
    <property type="protein sequence ID" value="SDX59846.1"/>
    <property type="molecule type" value="Genomic_DNA"/>
</dbReference>
<dbReference type="GO" id="GO:0003887">
    <property type="term" value="F:DNA-directed DNA polymerase activity"/>
    <property type="evidence" value="ECO:0007669"/>
    <property type="project" value="InterPro"/>
</dbReference>
<organism evidence="3 4">
    <name type="scientific">Allochromatium warmingii</name>
    <name type="common">Chromatium warmingii</name>
    <dbReference type="NCBI Taxonomy" id="61595"/>
    <lineage>
        <taxon>Bacteria</taxon>
        <taxon>Pseudomonadati</taxon>
        <taxon>Pseudomonadota</taxon>
        <taxon>Gammaproteobacteria</taxon>
        <taxon>Chromatiales</taxon>
        <taxon>Chromatiaceae</taxon>
        <taxon>Allochromatium</taxon>
    </lineage>
</organism>
<evidence type="ECO:0000256" key="1">
    <source>
        <dbReference type="ARBA" id="ARBA00038283"/>
    </source>
</evidence>
<comment type="similarity">
    <text evidence="1">Belongs to the initiator RepB protein family.</text>
</comment>
<dbReference type="InterPro" id="IPR036390">
    <property type="entry name" value="WH_DNA-bd_sf"/>
</dbReference>
<dbReference type="Gene3D" id="1.10.10.10">
    <property type="entry name" value="Winged helix-like DNA-binding domain superfamily/Winged helix DNA-binding domain"/>
    <property type="match status" value="2"/>
</dbReference>
<dbReference type="Proteomes" id="UP000198672">
    <property type="component" value="Unassembled WGS sequence"/>
</dbReference>
<gene>
    <name evidence="3" type="ORF">SAMN05421644_10775</name>
</gene>